<evidence type="ECO:0000256" key="5">
    <source>
        <dbReference type="HAMAP-Rule" id="MF_01326"/>
    </source>
</evidence>
<comment type="caution">
    <text evidence="8">The sequence shown here is derived from an EMBL/GenBank/DDBJ whole genome shotgun (WGS) entry which is preliminary data.</text>
</comment>
<evidence type="ECO:0000256" key="4">
    <source>
        <dbReference type="ARBA" id="ARBA00035206"/>
    </source>
</evidence>
<name>A0A971M760_9BACT</name>
<reference evidence="8" key="1">
    <citation type="journal article" date="2020" name="Biotechnol. Biofuels">
        <title>New insights from the biogas microbiome by comprehensive genome-resolved metagenomics of nearly 1600 species originating from multiple anaerobic digesters.</title>
        <authorList>
            <person name="Campanaro S."/>
            <person name="Treu L."/>
            <person name="Rodriguez-R L.M."/>
            <person name="Kovalovszki A."/>
            <person name="Ziels R.M."/>
            <person name="Maus I."/>
            <person name="Zhu X."/>
            <person name="Kougias P.G."/>
            <person name="Basile A."/>
            <person name="Luo G."/>
            <person name="Schluter A."/>
            <person name="Konstantinidis K.T."/>
            <person name="Angelidaki I."/>
        </authorList>
    </citation>
    <scope>NUCLEOTIDE SEQUENCE</scope>
    <source>
        <strain evidence="8">AS06rmzACSIP_7</strain>
    </source>
</reference>
<dbReference type="GO" id="GO:0019843">
    <property type="term" value="F:rRNA binding"/>
    <property type="evidence" value="ECO:0007669"/>
    <property type="project" value="UniProtKB-UniRule"/>
</dbReference>
<dbReference type="GO" id="GO:0005840">
    <property type="term" value="C:ribosome"/>
    <property type="evidence" value="ECO:0007669"/>
    <property type="project" value="UniProtKB-KW"/>
</dbReference>
<dbReference type="CDD" id="cd06089">
    <property type="entry name" value="KOW_RPL26"/>
    <property type="match status" value="1"/>
</dbReference>
<organism evidence="8 9">
    <name type="scientific">Syntrophorhabdus aromaticivorans</name>
    <dbReference type="NCBI Taxonomy" id="328301"/>
    <lineage>
        <taxon>Bacteria</taxon>
        <taxon>Pseudomonadati</taxon>
        <taxon>Thermodesulfobacteriota</taxon>
        <taxon>Syntrophorhabdia</taxon>
        <taxon>Syntrophorhabdales</taxon>
        <taxon>Syntrophorhabdaceae</taxon>
        <taxon>Syntrophorhabdus</taxon>
    </lineage>
</organism>
<keyword evidence="2 5" id="KW-0689">Ribosomal protein</keyword>
<dbReference type="InterPro" id="IPR008991">
    <property type="entry name" value="Translation_prot_SH3-like_sf"/>
</dbReference>
<dbReference type="InterPro" id="IPR003256">
    <property type="entry name" value="Ribosomal_uL24"/>
</dbReference>
<dbReference type="InterPro" id="IPR005824">
    <property type="entry name" value="KOW"/>
</dbReference>
<dbReference type="GO" id="GO:0003735">
    <property type="term" value="F:structural constituent of ribosome"/>
    <property type="evidence" value="ECO:0007669"/>
    <property type="project" value="InterPro"/>
</dbReference>
<dbReference type="InterPro" id="IPR041988">
    <property type="entry name" value="Ribosomal_uL24_KOW"/>
</dbReference>
<dbReference type="NCBIfam" id="TIGR01079">
    <property type="entry name" value="rplX_bact"/>
    <property type="match status" value="1"/>
</dbReference>
<comment type="subunit">
    <text evidence="5">Part of the 50S ribosomal subunit.</text>
</comment>
<reference evidence="8" key="2">
    <citation type="submission" date="2020-01" db="EMBL/GenBank/DDBJ databases">
        <authorList>
            <person name="Campanaro S."/>
        </authorList>
    </citation>
    <scope>NUCLEOTIDE SEQUENCE</scope>
    <source>
        <strain evidence="8">AS06rmzACSIP_7</strain>
    </source>
</reference>
<dbReference type="Gene3D" id="2.30.30.30">
    <property type="match status" value="1"/>
</dbReference>
<evidence type="ECO:0000256" key="6">
    <source>
        <dbReference type="RuleBase" id="RU003477"/>
    </source>
</evidence>
<proteinExistence type="inferred from homology"/>
<dbReference type="Proteomes" id="UP000777265">
    <property type="component" value="Unassembled WGS sequence"/>
</dbReference>
<dbReference type="InterPro" id="IPR057264">
    <property type="entry name" value="Ribosomal_uL24_C"/>
</dbReference>
<evidence type="ECO:0000313" key="8">
    <source>
        <dbReference type="EMBL" id="NLW36765.1"/>
    </source>
</evidence>
<accession>A0A971M760</accession>
<feature type="domain" description="KOW" evidence="7">
    <location>
        <begin position="5"/>
        <end position="32"/>
    </location>
</feature>
<dbReference type="SMART" id="SM00739">
    <property type="entry name" value="KOW"/>
    <property type="match status" value="1"/>
</dbReference>
<keyword evidence="5" id="KW-0694">RNA-binding</keyword>
<dbReference type="PANTHER" id="PTHR12903">
    <property type="entry name" value="MITOCHONDRIAL RIBOSOMAL PROTEIN L24"/>
    <property type="match status" value="1"/>
</dbReference>
<dbReference type="GO" id="GO:0006412">
    <property type="term" value="P:translation"/>
    <property type="evidence" value="ECO:0007669"/>
    <property type="project" value="UniProtKB-UniRule"/>
</dbReference>
<dbReference type="Pfam" id="PF17136">
    <property type="entry name" value="ribosomal_L24"/>
    <property type="match status" value="1"/>
</dbReference>
<evidence type="ECO:0000256" key="2">
    <source>
        <dbReference type="ARBA" id="ARBA00022980"/>
    </source>
</evidence>
<dbReference type="HAMAP" id="MF_01326_B">
    <property type="entry name" value="Ribosomal_uL24_B"/>
    <property type="match status" value="1"/>
</dbReference>
<dbReference type="InterPro" id="IPR014722">
    <property type="entry name" value="Rib_uL2_dom2"/>
</dbReference>
<sequence>MLCKRLKKGDTVKVVAGKEKGKTGKIQSTMADRQRVTIEKVNLIKRHKRPDAKGKGGIVEKEGPIHVSNVMYLCNKCNTGVRIGYKILEDGKKVRVCAKCHEILDA</sequence>
<keyword evidence="3 5" id="KW-0687">Ribonucleoprotein</keyword>
<comment type="function">
    <text evidence="5">One of two assembly initiator proteins, it binds directly to the 5'-end of the 23S rRNA, where it nucleates assembly of the 50S subunit.</text>
</comment>
<dbReference type="AlphaFoldDB" id="A0A971M760"/>
<gene>
    <name evidence="5" type="primary">rplX</name>
    <name evidence="8" type="ORF">GXY80_15010</name>
</gene>
<protein>
    <recommendedName>
        <fullName evidence="4 5">Large ribosomal subunit protein uL24</fullName>
    </recommendedName>
</protein>
<dbReference type="GO" id="GO:1990904">
    <property type="term" value="C:ribonucleoprotein complex"/>
    <property type="evidence" value="ECO:0007669"/>
    <property type="project" value="UniProtKB-KW"/>
</dbReference>
<dbReference type="Pfam" id="PF00467">
    <property type="entry name" value="KOW"/>
    <property type="match status" value="1"/>
</dbReference>
<dbReference type="PROSITE" id="PS01108">
    <property type="entry name" value="RIBOSOMAL_L24"/>
    <property type="match status" value="1"/>
</dbReference>
<dbReference type="InterPro" id="IPR005825">
    <property type="entry name" value="Ribosomal_uL24_CS"/>
</dbReference>
<evidence type="ECO:0000313" key="9">
    <source>
        <dbReference type="Proteomes" id="UP000777265"/>
    </source>
</evidence>
<evidence type="ECO:0000256" key="3">
    <source>
        <dbReference type="ARBA" id="ARBA00023274"/>
    </source>
</evidence>
<dbReference type="EMBL" id="JAAYEE010000292">
    <property type="protein sequence ID" value="NLW36765.1"/>
    <property type="molecule type" value="Genomic_DNA"/>
</dbReference>
<comment type="similarity">
    <text evidence="1 5 6">Belongs to the universal ribosomal protein uL24 family.</text>
</comment>
<evidence type="ECO:0000256" key="1">
    <source>
        <dbReference type="ARBA" id="ARBA00010618"/>
    </source>
</evidence>
<comment type="function">
    <text evidence="5">One of the proteins that surrounds the polypeptide exit tunnel on the outside of the subunit.</text>
</comment>
<keyword evidence="5" id="KW-0699">rRNA-binding</keyword>
<evidence type="ECO:0000259" key="7">
    <source>
        <dbReference type="SMART" id="SM00739"/>
    </source>
</evidence>
<dbReference type="SUPFAM" id="SSF50104">
    <property type="entry name" value="Translation proteins SH3-like domain"/>
    <property type="match status" value="1"/>
</dbReference>